<evidence type="ECO:0000256" key="1">
    <source>
        <dbReference type="SAM" id="Coils"/>
    </source>
</evidence>
<dbReference type="Pfam" id="PF00646">
    <property type="entry name" value="F-box"/>
    <property type="match status" value="1"/>
</dbReference>
<feature type="compositionally biased region" description="Basic and acidic residues" evidence="2">
    <location>
        <begin position="340"/>
        <end position="357"/>
    </location>
</feature>
<name>A0A0D3AVD4_BRAOL</name>
<dbReference type="InterPro" id="IPR001810">
    <property type="entry name" value="F-box_dom"/>
</dbReference>
<reference evidence="4" key="2">
    <citation type="submission" date="2015-03" db="UniProtKB">
        <authorList>
            <consortium name="EnsemblPlants"/>
        </authorList>
    </citation>
    <scope>IDENTIFICATION</scope>
</reference>
<feature type="region of interest" description="Disordered" evidence="2">
    <location>
        <begin position="157"/>
        <end position="188"/>
    </location>
</feature>
<dbReference type="Gramene" id="Bo2g134840.1">
    <property type="protein sequence ID" value="Bo2g134840.1"/>
    <property type="gene ID" value="Bo2g134840"/>
</dbReference>
<sequence length="901" mass="102321">MWNMNIPSELLQQILSRLGLKDNIQASTVCKTCTCGILGAFDPPRETWKILPVKPCIALCQVDLTRRMLMTEHEGDIFVVCTSFYKKSPVDITQVILRSDFTLSNKSYSKALDLGFLFRGMPSSTRSNKETQLLFPSDPASLECSICKGRLSSSIDNNNSSSLDSRQPPSTQTPVSSTDTRSPPSTEDTLLSLTDILHPTSIDTPVRTLIDTEPRDMVATSILGAAIPETDATGAAQPVDEATRPRTLANYNHPDQFYTNRSAFAVRHPHPPSPVYVNIDRHTGPAIDRQRETAINRQPPAPIDHRTPLTYRVQMPKIDVARLNALMPQPKPSDNPPEDTSPHSDDAAEPMEVDKAPMGRTLRKRKGKVANHLKMEANDKEMESLQKRTSRKQASTDIAYYPSIDTGVNRVRERDYSIGSWADDHHHESYALETAVHEPEADEIHEGFTYEELLNIQRCDEADQHQAATTHFSHPYSRINCPSIDDKHQSSIDIRPKPPSTYLTQDEFGIFRDPDGYARAIDGHALQISREDIADILQMANGAYNIFTQQCNSPAHQLRTIASSSRHPTRPSIDVDIPSSIDRRPKFGKRAYDRYGTRRFYWEERDECGVYRDDQGHARDVDGHIIRVSKDDISSLPERASRDEYSYICLPEHASSFTQTKLMKLDCVYYPLNDSVSWLTTCMEEMRQDISMIQTQRAAEGTAPASIDRHHPTSIDDDPRNSHPMKSEPDFHTRAEIDQLVEEIYRNLETTEERLDRRSSALIDRRNNKLTDNQRHISADEATNRGMLVPKVKSDTSDKHNHGEEISADTYATLLRHQFNLESLGDRLQELENTTATMKDKWHRGDEAMRDFTGTWFNKRREEMDTCFPPSSSFHHYCQINSKVKLNNYNKALSGRQPTIM</sequence>
<dbReference type="SUPFAM" id="SSF81383">
    <property type="entry name" value="F-box domain"/>
    <property type="match status" value="1"/>
</dbReference>
<feature type="compositionally biased region" description="Basic and acidic residues" evidence="2">
    <location>
        <begin position="373"/>
        <end position="386"/>
    </location>
</feature>
<dbReference type="InterPro" id="IPR036047">
    <property type="entry name" value="F-box-like_dom_sf"/>
</dbReference>
<evidence type="ECO:0000256" key="2">
    <source>
        <dbReference type="SAM" id="MobiDB-lite"/>
    </source>
</evidence>
<protein>
    <recommendedName>
        <fullName evidence="3">F-box domain-containing protein</fullName>
    </recommendedName>
</protein>
<feature type="region of interest" description="Disordered" evidence="2">
    <location>
        <begin position="694"/>
        <end position="732"/>
    </location>
</feature>
<dbReference type="AlphaFoldDB" id="A0A0D3AVD4"/>
<evidence type="ECO:0000313" key="4">
    <source>
        <dbReference type="EnsemblPlants" id="Bo2g134840.1"/>
    </source>
</evidence>
<feature type="compositionally biased region" description="Polar residues" evidence="2">
    <location>
        <begin position="167"/>
        <end position="188"/>
    </location>
</feature>
<organism evidence="4 5">
    <name type="scientific">Brassica oleracea var. oleracea</name>
    <dbReference type="NCBI Taxonomy" id="109376"/>
    <lineage>
        <taxon>Eukaryota</taxon>
        <taxon>Viridiplantae</taxon>
        <taxon>Streptophyta</taxon>
        <taxon>Embryophyta</taxon>
        <taxon>Tracheophyta</taxon>
        <taxon>Spermatophyta</taxon>
        <taxon>Magnoliopsida</taxon>
        <taxon>eudicotyledons</taxon>
        <taxon>Gunneridae</taxon>
        <taxon>Pentapetalae</taxon>
        <taxon>rosids</taxon>
        <taxon>malvids</taxon>
        <taxon>Brassicales</taxon>
        <taxon>Brassicaceae</taxon>
        <taxon>Brassiceae</taxon>
        <taxon>Brassica</taxon>
    </lineage>
</organism>
<dbReference type="CDD" id="cd09917">
    <property type="entry name" value="F-box_SF"/>
    <property type="match status" value="1"/>
</dbReference>
<evidence type="ECO:0000259" key="3">
    <source>
        <dbReference type="PROSITE" id="PS50181"/>
    </source>
</evidence>
<feature type="region of interest" description="Disordered" evidence="2">
    <location>
        <begin position="326"/>
        <end position="396"/>
    </location>
</feature>
<reference evidence="4 5" key="1">
    <citation type="journal article" date="2014" name="Genome Biol.">
        <title>Transcriptome and methylome profiling reveals relics of genome dominance in the mesopolyploid Brassica oleracea.</title>
        <authorList>
            <person name="Parkin I.A."/>
            <person name="Koh C."/>
            <person name="Tang H."/>
            <person name="Robinson S.J."/>
            <person name="Kagale S."/>
            <person name="Clarke W.E."/>
            <person name="Town C.D."/>
            <person name="Nixon J."/>
            <person name="Krishnakumar V."/>
            <person name="Bidwell S.L."/>
            <person name="Denoeud F."/>
            <person name="Belcram H."/>
            <person name="Links M.G."/>
            <person name="Just J."/>
            <person name="Clarke C."/>
            <person name="Bender T."/>
            <person name="Huebert T."/>
            <person name="Mason A.S."/>
            <person name="Pires J.C."/>
            <person name="Barker G."/>
            <person name="Moore J."/>
            <person name="Walley P.G."/>
            <person name="Manoli S."/>
            <person name="Batley J."/>
            <person name="Edwards D."/>
            <person name="Nelson M.N."/>
            <person name="Wang X."/>
            <person name="Paterson A.H."/>
            <person name="King G."/>
            <person name="Bancroft I."/>
            <person name="Chalhoub B."/>
            <person name="Sharpe A.G."/>
        </authorList>
    </citation>
    <scope>NUCLEOTIDE SEQUENCE</scope>
    <source>
        <strain evidence="4 5">cv. TO1000</strain>
    </source>
</reference>
<feature type="compositionally biased region" description="Basic residues" evidence="2">
    <location>
        <begin position="361"/>
        <end position="371"/>
    </location>
</feature>
<proteinExistence type="predicted"/>
<keyword evidence="5" id="KW-1185">Reference proteome</keyword>
<evidence type="ECO:0000313" key="5">
    <source>
        <dbReference type="Proteomes" id="UP000032141"/>
    </source>
</evidence>
<feature type="coiled-coil region" evidence="1">
    <location>
        <begin position="814"/>
        <end position="841"/>
    </location>
</feature>
<feature type="domain" description="F-box" evidence="3">
    <location>
        <begin position="1"/>
        <end position="51"/>
    </location>
</feature>
<dbReference type="Proteomes" id="UP000032141">
    <property type="component" value="Chromosome C2"/>
</dbReference>
<dbReference type="PROSITE" id="PS50181">
    <property type="entry name" value="FBOX"/>
    <property type="match status" value="1"/>
</dbReference>
<feature type="compositionally biased region" description="Basic and acidic residues" evidence="2">
    <location>
        <begin position="707"/>
        <end position="732"/>
    </location>
</feature>
<dbReference type="EnsemblPlants" id="Bo2g134840.1">
    <property type="protein sequence ID" value="Bo2g134840.1"/>
    <property type="gene ID" value="Bo2g134840"/>
</dbReference>
<keyword evidence="1" id="KW-0175">Coiled coil</keyword>
<accession>A0A0D3AVD4</accession>
<dbReference type="HOGENOM" id="CLU_321699_0_0_1"/>